<evidence type="ECO:0000256" key="6">
    <source>
        <dbReference type="SAM" id="MobiDB-lite"/>
    </source>
</evidence>
<organism evidence="8 9">
    <name type="scientific">Arctia plantaginis</name>
    <name type="common">Wood tiger moth</name>
    <name type="synonym">Phalaena plantaginis</name>
    <dbReference type="NCBI Taxonomy" id="874455"/>
    <lineage>
        <taxon>Eukaryota</taxon>
        <taxon>Metazoa</taxon>
        <taxon>Ecdysozoa</taxon>
        <taxon>Arthropoda</taxon>
        <taxon>Hexapoda</taxon>
        <taxon>Insecta</taxon>
        <taxon>Pterygota</taxon>
        <taxon>Neoptera</taxon>
        <taxon>Endopterygota</taxon>
        <taxon>Lepidoptera</taxon>
        <taxon>Glossata</taxon>
        <taxon>Ditrysia</taxon>
        <taxon>Noctuoidea</taxon>
        <taxon>Erebidae</taxon>
        <taxon>Arctiinae</taxon>
        <taxon>Arctia</taxon>
    </lineage>
</organism>
<evidence type="ECO:0000256" key="4">
    <source>
        <dbReference type="ARBA" id="ARBA00023163"/>
    </source>
</evidence>
<reference evidence="8 9" key="1">
    <citation type="submission" date="2020-04" db="EMBL/GenBank/DDBJ databases">
        <authorList>
            <person name="Wallbank WR R."/>
            <person name="Pardo Diaz C."/>
            <person name="Kozak K."/>
            <person name="Martin S."/>
            <person name="Jiggins C."/>
            <person name="Moest M."/>
            <person name="Warren A I."/>
            <person name="Byers J.R.P. K."/>
            <person name="Montejo-Kovacevich G."/>
            <person name="Yen C E."/>
        </authorList>
    </citation>
    <scope>NUCLEOTIDE SEQUENCE [LARGE SCALE GENOMIC DNA]</scope>
</reference>
<feature type="region of interest" description="Disordered" evidence="6">
    <location>
        <begin position="126"/>
        <end position="158"/>
    </location>
</feature>
<proteinExistence type="predicted"/>
<comment type="function">
    <text evidence="5">Involved in transvection phenomena (= synapsis-dependent gene expression), where the synaptic pairing of chromosomes carrying genes with which zeste interacts influences the expression of these genes. Zeste binds to DNA and stimulates transcription from a nearby promoter.</text>
</comment>
<evidence type="ECO:0000256" key="1">
    <source>
        <dbReference type="ARBA" id="ARBA00011764"/>
    </source>
</evidence>
<dbReference type="InterPro" id="IPR028002">
    <property type="entry name" value="Myb_DNA-bind_5"/>
</dbReference>
<comment type="caution">
    <text evidence="8">The sequence shown here is derived from an EMBL/GenBank/DDBJ whole genome shotgun (WGS) entry which is preliminary data.</text>
</comment>
<keyword evidence="4" id="KW-0804">Transcription</keyword>
<dbReference type="Proteomes" id="UP000494106">
    <property type="component" value="Unassembled WGS sequence"/>
</dbReference>
<dbReference type="Pfam" id="PF13873">
    <property type="entry name" value="Myb_DNA-bind_5"/>
    <property type="match status" value="1"/>
</dbReference>
<comment type="subunit">
    <text evidence="1">Self-associates forming complexes of several hundred monomers.</text>
</comment>
<evidence type="ECO:0000259" key="7">
    <source>
        <dbReference type="Pfam" id="PF13873"/>
    </source>
</evidence>
<dbReference type="EMBL" id="CADEBC010000438">
    <property type="protein sequence ID" value="CAB3231324.1"/>
    <property type="molecule type" value="Genomic_DNA"/>
</dbReference>
<evidence type="ECO:0000313" key="9">
    <source>
        <dbReference type="Proteomes" id="UP000494106"/>
    </source>
</evidence>
<keyword evidence="3" id="KW-0805">Transcription regulation</keyword>
<sequence length="158" mass="17727">MAEKGKRSQNFTSEEKDKLVKLLMDHKNTILNKKTDGCTNEDKILAWNQLTASFNATGTVYRSGLSDAPTCLADTIISVEESVPKIFVFDDLTNSGTIKLATEVPETPEDEVPKENFITRTPVWSRRRPVSSHTNERSDAMNTISSSYKNVNKKKEDV</sequence>
<accession>A0A8S0ZDR9</accession>
<keyword evidence="9" id="KW-1185">Reference proteome</keyword>
<name>A0A8S0ZDR9_ARCPL</name>
<evidence type="ECO:0000313" key="8">
    <source>
        <dbReference type="EMBL" id="CAB3231324.1"/>
    </source>
</evidence>
<gene>
    <name evidence="8" type="ORF">APLA_LOCUS4434</name>
</gene>
<evidence type="ECO:0000256" key="2">
    <source>
        <dbReference type="ARBA" id="ARBA00016807"/>
    </source>
</evidence>
<dbReference type="OrthoDB" id="6340111at2759"/>
<protein>
    <recommendedName>
        <fullName evidence="2">Regulatory protein zeste</fullName>
    </recommendedName>
</protein>
<feature type="compositionally biased region" description="Polar residues" evidence="6">
    <location>
        <begin position="140"/>
        <end position="150"/>
    </location>
</feature>
<dbReference type="AlphaFoldDB" id="A0A8S0ZDR9"/>
<evidence type="ECO:0000256" key="3">
    <source>
        <dbReference type="ARBA" id="ARBA00023015"/>
    </source>
</evidence>
<feature type="domain" description="Myb/SANT-like DNA-binding" evidence="7">
    <location>
        <begin position="7"/>
        <end position="63"/>
    </location>
</feature>
<evidence type="ECO:0000256" key="5">
    <source>
        <dbReference type="ARBA" id="ARBA00025466"/>
    </source>
</evidence>